<gene>
    <name evidence="2" type="ORF">N7468_005449</name>
</gene>
<organism evidence="2 3">
    <name type="scientific">Penicillium chermesinum</name>
    <dbReference type="NCBI Taxonomy" id="63820"/>
    <lineage>
        <taxon>Eukaryota</taxon>
        <taxon>Fungi</taxon>
        <taxon>Dikarya</taxon>
        <taxon>Ascomycota</taxon>
        <taxon>Pezizomycotina</taxon>
        <taxon>Eurotiomycetes</taxon>
        <taxon>Eurotiomycetidae</taxon>
        <taxon>Eurotiales</taxon>
        <taxon>Aspergillaceae</taxon>
        <taxon>Penicillium</taxon>
    </lineage>
</organism>
<keyword evidence="3" id="KW-1185">Reference proteome</keyword>
<name>A0A9W9TNE5_9EURO</name>
<dbReference type="GeneID" id="83202049"/>
<dbReference type="AlphaFoldDB" id="A0A9W9TNE5"/>
<protein>
    <submittedName>
        <fullName evidence="2">Uncharacterized protein</fullName>
    </submittedName>
</protein>
<sequence>MHKLSDEHVYMVTKTLSAKARCARRWTEDFNATGDIRAERIPLDPSPLFYVFGVPCIALYRGYYILAGSRGPELYGVLANVKNNATIKAAQRDWLLGPILASEDFTSAQRNLTRIYHDETGERITTKVQAHGTIVSTDALLPSERTSQACKARFDRIITSVFDLSLISGGDGKPSFAPDYQSQGQALAIELLRETNPVLEDLINKLQTVAATTPAADYKAQFPALTKSLDLIAGIQKDIQAVDERYRDALATWREIEAELMTTQPGPRAMAVLSTIAKPIRDNLAMLANLKAIYGTPADVEASLYRPGYFNEEAEAPPGNTGTNEEAEAPPGNTGAINYVCYPGEEDELFRNRQTN</sequence>
<feature type="region of interest" description="Disordered" evidence="1">
    <location>
        <begin position="311"/>
        <end position="333"/>
    </location>
</feature>
<dbReference type="OrthoDB" id="4369470at2759"/>
<evidence type="ECO:0000313" key="3">
    <source>
        <dbReference type="Proteomes" id="UP001150941"/>
    </source>
</evidence>
<dbReference type="EMBL" id="JAPQKS010000004">
    <property type="protein sequence ID" value="KAJ5232493.1"/>
    <property type="molecule type" value="Genomic_DNA"/>
</dbReference>
<comment type="caution">
    <text evidence="2">The sequence shown here is derived from an EMBL/GenBank/DDBJ whole genome shotgun (WGS) entry which is preliminary data.</text>
</comment>
<proteinExistence type="predicted"/>
<dbReference type="RefSeq" id="XP_058330486.1">
    <property type="nucleotide sequence ID" value="XM_058474746.1"/>
</dbReference>
<accession>A0A9W9TNE5</accession>
<evidence type="ECO:0000313" key="2">
    <source>
        <dbReference type="EMBL" id="KAJ5232493.1"/>
    </source>
</evidence>
<evidence type="ECO:0000256" key="1">
    <source>
        <dbReference type="SAM" id="MobiDB-lite"/>
    </source>
</evidence>
<reference evidence="2" key="2">
    <citation type="journal article" date="2023" name="IMA Fungus">
        <title>Comparative genomic study of the Penicillium genus elucidates a diverse pangenome and 15 lateral gene transfer events.</title>
        <authorList>
            <person name="Petersen C."/>
            <person name="Sorensen T."/>
            <person name="Nielsen M.R."/>
            <person name="Sondergaard T.E."/>
            <person name="Sorensen J.L."/>
            <person name="Fitzpatrick D.A."/>
            <person name="Frisvad J.C."/>
            <person name="Nielsen K.L."/>
        </authorList>
    </citation>
    <scope>NUCLEOTIDE SEQUENCE</scope>
    <source>
        <strain evidence="2">IBT 19713</strain>
    </source>
</reference>
<reference evidence="2" key="1">
    <citation type="submission" date="2022-11" db="EMBL/GenBank/DDBJ databases">
        <authorList>
            <person name="Petersen C."/>
        </authorList>
    </citation>
    <scope>NUCLEOTIDE SEQUENCE</scope>
    <source>
        <strain evidence="2">IBT 19713</strain>
    </source>
</reference>
<dbReference type="Proteomes" id="UP001150941">
    <property type="component" value="Unassembled WGS sequence"/>
</dbReference>